<keyword evidence="1" id="KW-1133">Transmembrane helix</keyword>
<keyword evidence="1" id="KW-0812">Transmembrane</keyword>
<organism evidence="2 3">
    <name type="scientific">candidate division MSBL1 archaeon SCGC-AAA261F17</name>
    <dbReference type="NCBI Taxonomy" id="1698274"/>
    <lineage>
        <taxon>Archaea</taxon>
        <taxon>Methanobacteriati</taxon>
        <taxon>Methanobacteriota</taxon>
        <taxon>candidate division MSBL1</taxon>
    </lineage>
</organism>
<protein>
    <recommendedName>
        <fullName evidence="4">PGF-pre-PGF domain-containing protein</fullName>
    </recommendedName>
</protein>
<evidence type="ECO:0000256" key="1">
    <source>
        <dbReference type="SAM" id="Phobius"/>
    </source>
</evidence>
<dbReference type="NCBIfam" id="TIGR04213">
    <property type="entry name" value="PGF_pre_PGF"/>
    <property type="match status" value="1"/>
</dbReference>
<dbReference type="InterPro" id="IPR026453">
    <property type="entry name" value="PGF_pre_PGF"/>
</dbReference>
<evidence type="ECO:0000313" key="3">
    <source>
        <dbReference type="Proteomes" id="UP000070035"/>
    </source>
</evidence>
<comment type="caution">
    <text evidence="2">The sequence shown here is derived from an EMBL/GenBank/DDBJ whole genome shotgun (WGS) entry which is preliminary data.</text>
</comment>
<accession>A0A133V7Q5</accession>
<reference evidence="2 3" key="1">
    <citation type="journal article" date="2016" name="Sci. Rep.">
        <title>Metabolic traits of an uncultured archaeal lineage -MSBL1- from brine pools of the Red Sea.</title>
        <authorList>
            <person name="Mwirichia R."/>
            <person name="Alam I."/>
            <person name="Rashid M."/>
            <person name="Vinu M."/>
            <person name="Ba-Alawi W."/>
            <person name="Anthony Kamau A."/>
            <person name="Kamanda Ngugi D."/>
            <person name="Goker M."/>
            <person name="Klenk H.P."/>
            <person name="Bajic V."/>
            <person name="Stingl U."/>
        </authorList>
    </citation>
    <scope>NUCLEOTIDE SEQUENCE [LARGE SCALE GENOMIC DNA]</scope>
    <source>
        <strain evidence="2">SCGC-AAA261F17</strain>
    </source>
</reference>
<proteinExistence type="predicted"/>
<feature type="transmembrane region" description="Helical" evidence="1">
    <location>
        <begin position="62"/>
        <end position="86"/>
    </location>
</feature>
<evidence type="ECO:0000313" key="2">
    <source>
        <dbReference type="EMBL" id="KXB02481.1"/>
    </source>
</evidence>
<dbReference type="AlphaFoldDB" id="A0A133V7Q5"/>
<sequence length="253" mass="27428">MRLKTLKYRITRGQKLECGCAPMKDPATIPGEGILLPTPRILFKKASGTQDAFSWPTPASKFMALLITFSLVVGMMLVFTPSASAAPGDTSENIGATMKSGENQHGYSLILLGSTITRVQFFVSHKTPRAEINVRELEGPPIGVENLPPAAQSFFEITTNLEENYEILSATIEFKVPKSWVEQNGASENSVKLLRLNGKWQELPTTLVDESPSYLYYEAQSPGFSIFAISAEGVPPPSPGLPLALYATVAAGF</sequence>
<dbReference type="Proteomes" id="UP000070035">
    <property type="component" value="Unassembled WGS sequence"/>
</dbReference>
<keyword evidence="3" id="KW-1185">Reference proteome</keyword>
<keyword evidence="1" id="KW-0472">Membrane</keyword>
<name>A0A133V7Q5_9EURY</name>
<gene>
    <name evidence="2" type="ORF">AKJ44_00410</name>
</gene>
<dbReference type="EMBL" id="LHXY01000002">
    <property type="protein sequence ID" value="KXB02481.1"/>
    <property type="molecule type" value="Genomic_DNA"/>
</dbReference>
<evidence type="ECO:0008006" key="4">
    <source>
        <dbReference type="Google" id="ProtNLM"/>
    </source>
</evidence>